<sequence length="471" mass="50296">MGVRKAAQHYATGLSRREGILDAADRLFRERGTGAPSVHDIAQAAGISRPGLLRYFASKEELLDGLLDRYEARAAAAAEDTWRRNAQSPGGIAAGPTGDRAATPTAGPAVDPVGDRVATTTAGPAADAPLLPAASAALVAQALRQAAVPGYVECLTSLAGEAVGADHPAHARIARRYRDLRADILRQLGPVLGPDPAATCLLAGWEGLQLLSLYSPSDIDVAACLERRLRFLAAPPSPPPAARRTSPTPEEAARRTRAFRDLRADDVRDLQERRGYATGHERRRQVIDTATTLFGTRGFHGISLRDIAKAVGISHSTLLHHFENKDELLRAVLTHHDYLMITVGSAPDTADEHARLGAVVETARRAADDTPGLMELFSTVSAEAVAPGHPAHAYFEKHFAMSRRFLARSFEHLAADGELSAERDPAEEGLWLLAVCEGLQRLRLYDAGIDAAGLLAADLARTLGEPLPTAD</sequence>
<dbReference type="InterPro" id="IPR009057">
    <property type="entry name" value="Homeodomain-like_sf"/>
</dbReference>
<name>A0ABP9GZP3_9ACTN</name>
<dbReference type="RefSeq" id="WP_345674774.1">
    <property type="nucleotide sequence ID" value="NZ_BAABHS010000005.1"/>
</dbReference>
<evidence type="ECO:0000259" key="6">
    <source>
        <dbReference type="PROSITE" id="PS50977"/>
    </source>
</evidence>
<evidence type="ECO:0000313" key="7">
    <source>
        <dbReference type="EMBL" id="GAA4956084.1"/>
    </source>
</evidence>
<dbReference type="SUPFAM" id="SSF46689">
    <property type="entry name" value="Homeodomain-like"/>
    <property type="match status" value="2"/>
</dbReference>
<feature type="DNA-binding region" description="H-T-H motif" evidence="4">
    <location>
        <begin position="303"/>
        <end position="322"/>
    </location>
</feature>
<keyword evidence="1" id="KW-0805">Transcription regulation</keyword>
<reference evidence="8" key="1">
    <citation type="journal article" date="2019" name="Int. J. Syst. Evol. Microbiol.">
        <title>The Global Catalogue of Microorganisms (GCM) 10K type strain sequencing project: providing services to taxonomists for standard genome sequencing and annotation.</title>
        <authorList>
            <consortium name="The Broad Institute Genomics Platform"/>
            <consortium name="The Broad Institute Genome Sequencing Center for Infectious Disease"/>
            <person name="Wu L."/>
            <person name="Ma J."/>
        </authorList>
    </citation>
    <scope>NUCLEOTIDE SEQUENCE [LARGE SCALE GENOMIC DNA]</scope>
    <source>
        <strain evidence="8">JCM 17986</strain>
    </source>
</reference>
<comment type="caution">
    <text evidence="7">The sequence shown here is derived from an EMBL/GenBank/DDBJ whole genome shotgun (WGS) entry which is preliminary data.</text>
</comment>
<evidence type="ECO:0000256" key="5">
    <source>
        <dbReference type="SAM" id="MobiDB-lite"/>
    </source>
</evidence>
<protein>
    <recommendedName>
        <fullName evidence="6">HTH tetR-type domain-containing protein</fullName>
    </recommendedName>
</protein>
<keyword evidence="3" id="KW-0804">Transcription</keyword>
<evidence type="ECO:0000256" key="1">
    <source>
        <dbReference type="ARBA" id="ARBA00023015"/>
    </source>
</evidence>
<evidence type="ECO:0000256" key="2">
    <source>
        <dbReference type="ARBA" id="ARBA00023125"/>
    </source>
</evidence>
<dbReference type="PANTHER" id="PTHR47506:SF1">
    <property type="entry name" value="HTH-TYPE TRANSCRIPTIONAL REGULATOR YJDC"/>
    <property type="match status" value="1"/>
</dbReference>
<proteinExistence type="predicted"/>
<dbReference type="EMBL" id="BAABHS010000005">
    <property type="protein sequence ID" value="GAA4956084.1"/>
    <property type="molecule type" value="Genomic_DNA"/>
</dbReference>
<dbReference type="Proteomes" id="UP001500466">
    <property type="component" value="Unassembled WGS sequence"/>
</dbReference>
<feature type="domain" description="HTH tetR-type" evidence="6">
    <location>
        <begin position="14"/>
        <end position="74"/>
    </location>
</feature>
<feature type="DNA-binding region" description="H-T-H motif" evidence="4">
    <location>
        <begin position="37"/>
        <end position="56"/>
    </location>
</feature>
<dbReference type="InterPro" id="IPR001647">
    <property type="entry name" value="HTH_TetR"/>
</dbReference>
<keyword evidence="8" id="KW-1185">Reference proteome</keyword>
<organism evidence="7 8">
    <name type="scientific">Yinghuangia aomiensis</name>
    <dbReference type="NCBI Taxonomy" id="676205"/>
    <lineage>
        <taxon>Bacteria</taxon>
        <taxon>Bacillati</taxon>
        <taxon>Actinomycetota</taxon>
        <taxon>Actinomycetes</taxon>
        <taxon>Kitasatosporales</taxon>
        <taxon>Streptomycetaceae</taxon>
        <taxon>Yinghuangia</taxon>
    </lineage>
</organism>
<dbReference type="SUPFAM" id="SSF48498">
    <property type="entry name" value="Tetracyclin repressor-like, C-terminal domain"/>
    <property type="match status" value="2"/>
</dbReference>
<dbReference type="InterPro" id="IPR036271">
    <property type="entry name" value="Tet_transcr_reg_TetR-rel_C_sf"/>
</dbReference>
<evidence type="ECO:0000256" key="3">
    <source>
        <dbReference type="ARBA" id="ARBA00023163"/>
    </source>
</evidence>
<dbReference type="PROSITE" id="PS50977">
    <property type="entry name" value="HTH_TETR_2"/>
    <property type="match status" value="2"/>
</dbReference>
<dbReference type="Gene3D" id="1.10.357.10">
    <property type="entry name" value="Tetracycline Repressor, domain 2"/>
    <property type="match status" value="3"/>
</dbReference>
<dbReference type="PANTHER" id="PTHR47506">
    <property type="entry name" value="TRANSCRIPTIONAL REGULATORY PROTEIN"/>
    <property type="match status" value="1"/>
</dbReference>
<keyword evidence="2 4" id="KW-0238">DNA-binding</keyword>
<feature type="domain" description="HTH tetR-type" evidence="6">
    <location>
        <begin position="280"/>
        <end position="340"/>
    </location>
</feature>
<dbReference type="PRINTS" id="PR00455">
    <property type="entry name" value="HTHTETR"/>
</dbReference>
<evidence type="ECO:0000256" key="4">
    <source>
        <dbReference type="PROSITE-ProRule" id="PRU00335"/>
    </source>
</evidence>
<evidence type="ECO:0000313" key="8">
    <source>
        <dbReference type="Proteomes" id="UP001500466"/>
    </source>
</evidence>
<gene>
    <name evidence="7" type="ORF">GCM10023205_17680</name>
</gene>
<feature type="region of interest" description="Disordered" evidence="5">
    <location>
        <begin position="78"/>
        <end position="121"/>
    </location>
</feature>
<accession>A0ABP9GZP3</accession>
<dbReference type="Pfam" id="PF00440">
    <property type="entry name" value="TetR_N"/>
    <property type="match status" value="2"/>
</dbReference>
<feature type="region of interest" description="Disordered" evidence="5">
    <location>
        <begin position="235"/>
        <end position="254"/>
    </location>
</feature>